<keyword evidence="2" id="KW-1185">Reference proteome</keyword>
<proteinExistence type="predicted"/>
<accession>A0ACA9LP60</accession>
<name>A0ACA9LP60_9GLOM</name>
<organism evidence="1 2">
    <name type="scientific">Acaulospora colombiana</name>
    <dbReference type="NCBI Taxonomy" id="27376"/>
    <lineage>
        <taxon>Eukaryota</taxon>
        <taxon>Fungi</taxon>
        <taxon>Fungi incertae sedis</taxon>
        <taxon>Mucoromycota</taxon>
        <taxon>Glomeromycotina</taxon>
        <taxon>Glomeromycetes</taxon>
        <taxon>Diversisporales</taxon>
        <taxon>Acaulosporaceae</taxon>
        <taxon>Acaulospora</taxon>
    </lineage>
</organism>
<evidence type="ECO:0000313" key="1">
    <source>
        <dbReference type="EMBL" id="CAG8542342.1"/>
    </source>
</evidence>
<protein>
    <submittedName>
        <fullName evidence="1">17055_t:CDS:1</fullName>
    </submittedName>
</protein>
<comment type="caution">
    <text evidence="1">The sequence shown here is derived from an EMBL/GenBank/DDBJ whole genome shotgun (WGS) entry which is preliminary data.</text>
</comment>
<gene>
    <name evidence="1" type="ORF">ACOLOM_LOCUS4520</name>
</gene>
<dbReference type="Proteomes" id="UP000789525">
    <property type="component" value="Unassembled WGS sequence"/>
</dbReference>
<sequence>MPGRNLLSSALTAVTNQTVVSYEEYMERRSDSSYLFHKLNSDALHQSHLVGGIVSTDEGDLVEVDVEMDDDNVEDNMTIFVRTLTGKVLNIGCKPTTNIEKIKAKIQARESIPVDQQRLIFAGKQLEDGRSLSDYNITRDSTLHLVLRLRGGGGALNYFLSPELLDPGYDFDFTDINDTGSIFTRGGFEYRRPCGWKRIALKVLDKYDSDNKWLGTASSRFRYDSEPGEWPVSYHGTSKHWNSSIADDGLRLSKEQGIQFPYSQGIYTTPDVNLAANYAETFTHEGAQYKIVFQNRVNPDTLSILNTGCGDYWISPRGTDVRPYGILIKKV</sequence>
<dbReference type="EMBL" id="CAJVPT010007516">
    <property type="protein sequence ID" value="CAG8542342.1"/>
    <property type="molecule type" value="Genomic_DNA"/>
</dbReference>
<reference evidence="1" key="1">
    <citation type="submission" date="2021-06" db="EMBL/GenBank/DDBJ databases">
        <authorList>
            <person name="Kallberg Y."/>
            <person name="Tangrot J."/>
            <person name="Rosling A."/>
        </authorList>
    </citation>
    <scope>NUCLEOTIDE SEQUENCE</scope>
    <source>
        <strain evidence="1">CL356</strain>
    </source>
</reference>
<evidence type="ECO:0000313" key="2">
    <source>
        <dbReference type="Proteomes" id="UP000789525"/>
    </source>
</evidence>